<comment type="similarity">
    <text evidence="1">Belongs to the ABC transporter superfamily.</text>
</comment>
<keyword evidence="4 6" id="KW-0067">ATP-binding</keyword>
<evidence type="ECO:0000256" key="1">
    <source>
        <dbReference type="ARBA" id="ARBA00005417"/>
    </source>
</evidence>
<dbReference type="Pfam" id="PF00005">
    <property type="entry name" value="ABC_tran"/>
    <property type="match status" value="1"/>
</dbReference>
<keyword evidence="7" id="KW-1185">Reference proteome</keyword>
<organism evidence="6 7">
    <name type="scientific">Zavarzinia aquatilis</name>
    <dbReference type="NCBI Taxonomy" id="2211142"/>
    <lineage>
        <taxon>Bacteria</taxon>
        <taxon>Pseudomonadati</taxon>
        <taxon>Pseudomonadota</taxon>
        <taxon>Alphaproteobacteria</taxon>
        <taxon>Rhodospirillales</taxon>
        <taxon>Zavarziniaceae</taxon>
        <taxon>Zavarzinia</taxon>
    </lineage>
</organism>
<feature type="domain" description="ABC transporter" evidence="5">
    <location>
        <begin position="2"/>
        <end position="231"/>
    </location>
</feature>
<comment type="caution">
    <text evidence="6">The sequence shown here is derived from an EMBL/GenBank/DDBJ whole genome shotgun (WGS) entry which is preliminary data.</text>
</comment>
<dbReference type="OrthoDB" id="9778547at2"/>
<dbReference type="AlphaFoldDB" id="A0A317EEW8"/>
<dbReference type="CDD" id="cd03230">
    <property type="entry name" value="ABC_DR_subfamily_A"/>
    <property type="match status" value="1"/>
</dbReference>
<evidence type="ECO:0000256" key="2">
    <source>
        <dbReference type="ARBA" id="ARBA00022448"/>
    </source>
</evidence>
<dbReference type="RefSeq" id="WP_109901658.1">
    <property type="nucleotide sequence ID" value="NZ_QGLE01000001.1"/>
</dbReference>
<evidence type="ECO:0000313" key="6">
    <source>
        <dbReference type="EMBL" id="PWR25557.1"/>
    </source>
</evidence>
<accession>A0A317EEW8</accession>
<dbReference type="EMBL" id="QGLE01000001">
    <property type="protein sequence ID" value="PWR25557.1"/>
    <property type="molecule type" value="Genomic_DNA"/>
</dbReference>
<dbReference type="PROSITE" id="PS50893">
    <property type="entry name" value="ABC_TRANSPORTER_2"/>
    <property type="match status" value="1"/>
</dbReference>
<reference evidence="6 7" key="1">
    <citation type="submission" date="2018-05" db="EMBL/GenBank/DDBJ databases">
        <title>Zavarzinia sp. HR-AS.</title>
        <authorList>
            <person name="Lee Y."/>
            <person name="Jeon C.O."/>
        </authorList>
    </citation>
    <scope>NUCLEOTIDE SEQUENCE [LARGE SCALE GENOMIC DNA]</scope>
    <source>
        <strain evidence="6 7">HR-AS</strain>
    </source>
</reference>
<sequence length="304" mass="32819">MIDVEGLCFDYPAKRALSDVSFTIEPGTVTALVGPNGAGKTTLLRCLATLELPYAGRIRLDGIDTGEEPLRARRLLGFLDEFFGLYDDLSVRRCLTYWAGAHGLSGDTDAAVLDAATRLGLSDRLEERAGSLSRGLRQRLAIAQVIIHRPRILLMDEPASGLDPEARAGLADLIRSLQAEGMTIVVSSHILVELQDYSSHMLIVDKGRIVDHAPIGGARAYRRSRRLRLVLSRPADGLARALGDVAGLAVTPDGLVAQFDFAEDLEAQAALLARLVGGGLPVAAFGEDHESLQDRYIEKLKASR</sequence>
<dbReference type="GO" id="GO:0016887">
    <property type="term" value="F:ATP hydrolysis activity"/>
    <property type="evidence" value="ECO:0007669"/>
    <property type="project" value="InterPro"/>
</dbReference>
<dbReference type="SUPFAM" id="SSF52540">
    <property type="entry name" value="P-loop containing nucleoside triphosphate hydrolases"/>
    <property type="match status" value="1"/>
</dbReference>
<dbReference type="InterPro" id="IPR027417">
    <property type="entry name" value="P-loop_NTPase"/>
</dbReference>
<dbReference type="InterPro" id="IPR003439">
    <property type="entry name" value="ABC_transporter-like_ATP-bd"/>
</dbReference>
<proteinExistence type="inferred from homology"/>
<evidence type="ECO:0000256" key="3">
    <source>
        <dbReference type="ARBA" id="ARBA00022741"/>
    </source>
</evidence>
<dbReference type="PANTHER" id="PTHR43335">
    <property type="entry name" value="ABC TRANSPORTER, ATP-BINDING PROTEIN"/>
    <property type="match status" value="1"/>
</dbReference>
<keyword evidence="3" id="KW-0547">Nucleotide-binding</keyword>
<dbReference type="SMART" id="SM00382">
    <property type="entry name" value="AAA"/>
    <property type="match status" value="1"/>
</dbReference>
<dbReference type="InterPro" id="IPR003593">
    <property type="entry name" value="AAA+_ATPase"/>
</dbReference>
<evidence type="ECO:0000259" key="5">
    <source>
        <dbReference type="PROSITE" id="PS50893"/>
    </source>
</evidence>
<dbReference type="Proteomes" id="UP000245461">
    <property type="component" value="Unassembled WGS sequence"/>
</dbReference>
<dbReference type="Gene3D" id="3.40.50.300">
    <property type="entry name" value="P-loop containing nucleotide triphosphate hydrolases"/>
    <property type="match status" value="1"/>
</dbReference>
<evidence type="ECO:0000313" key="7">
    <source>
        <dbReference type="Proteomes" id="UP000245461"/>
    </source>
</evidence>
<gene>
    <name evidence="6" type="ORF">DKG74_00855</name>
</gene>
<keyword evidence="2" id="KW-0813">Transport</keyword>
<name>A0A317EEW8_9PROT</name>
<protein>
    <submittedName>
        <fullName evidence="6">ABC transporter ATP-binding protein</fullName>
    </submittedName>
</protein>
<dbReference type="GO" id="GO:0005524">
    <property type="term" value="F:ATP binding"/>
    <property type="evidence" value="ECO:0007669"/>
    <property type="project" value="UniProtKB-KW"/>
</dbReference>
<evidence type="ECO:0000256" key="4">
    <source>
        <dbReference type="ARBA" id="ARBA00022840"/>
    </source>
</evidence>